<dbReference type="AlphaFoldDB" id="A0A6A4PZW5"/>
<evidence type="ECO:0000256" key="5">
    <source>
        <dbReference type="ARBA" id="ARBA00023212"/>
    </source>
</evidence>
<gene>
    <name evidence="8" type="ORF">Lalb_Chr09g0326561</name>
</gene>
<protein>
    <recommendedName>
        <fullName evidence="7">TPX2 C-terminal domain-containing protein</fullName>
    </recommendedName>
</protein>
<dbReference type="PANTHER" id="PTHR47286">
    <property type="entry name" value="F3I6.9 PROTEIN"/>
    <property type="match status" value="1"/>
</dbReference>
<feature type="domain" description="TPX2 C-terminal" evidence="7">
    <location>
        <begin position="420"/>
        <end position="484"/>
    </location>
</feature>
<keyword evidence="4" id="KW-0493">Microtubule</keyword>
<evidence type="ECO:0000256" key="4">
    <source>
        <dbReference type="ARBA" id="ARBA00022701"/>
    </source>
</evidence>
<evidence type="ECO:0000256" key="6">
    <source>
        <dbReference type="SAM" id="MobiDB-lite"/>
    </source>
</evidence>
<keyword evidence="5" id="KW-0206">Cytoskeleton</keyword>
<comment type="similarity">
    <text evidence="2">Belongs to the TPX2 family.</text>
</comment>
<feature type="compositionally biased region" description="Polar residues" evidence="6">
    <location>
        <begin position="379"/>
        <end position="391"/>
    </location>
</feature>
<reference evidence="9" key="1">
    <citation type="journal article" date="2020" name="Nat. Commun.">
        <title>Genome sequence of the cluster root forming white lupin.</title>
        <authorList>
            <person name="Hufnagel B."/>
            <person name="Marques A."/>
            <person name="Soriano A."/>
            <person name="Marques L."/>
            <person name="Divol F."/>
            <person name="Doumas P."/>
            <person name="Sallet E."/>
            <person name="Mancinotti D."/>
            <person name="Carrere S."/>
            <person name="Marande W."/>
            <person name="Arribat S."/>
            <person name="Keller J."/>
            <person name="Huneau C."/>
            <person name="Blein T."/>
            <person name="Aime D."/>
            <person name="Laguerre M."/>
            <person name="Taylor J."/>
            <person name="Schubert V."/>
            <person name="Nelson M."/>
            <person name="Geu-Flores F."/>
            <person name="Crespi M."/>
            <person name="Gallardo-Guerrero K."/>
            <person name="Delaux P.-M."/>
            <person name="Salse J."/>
            <person name="Berges H."/>
            <person name="Guyot R."/>
            <person name="Gouzy J."/>
            <person name="Peret B."/>
        </authorList>
    </citation>
    <scope>NUCLEOTIDE SEQUENCE [LARGE SCALE GENOMIC DNA]</scope>
    <source>
        <strain evidence="9">cv. Amiga</strain>
    </source>
</reference>
<accession>A0A6A4PZW5</accession>
<name>A0A6A4PZW5_LUPAL</name>
<proteinExistence type="inferred from homology"/>
<comment type="caution">
    <text evidence="8">The sequence shown here is derived from an EMBL/GenBank/DDBJ whole genome shotgun (WGS) entry which is preliminary data.</text>
</comment>
<evidence type="ECO:0000259" key="7">
    <source>
        <dbReference type="Pfam" id="PF06886"/>
    </source>
</evidence>
<organism evidence="8 9">
    <name type="scientific">Lupinus albus</name>
    <name type="common">White lupine</name>
    <name type="synonym">Lupinus termis</name>
    <dbReference type="NCBI Taxonomy" id="3870"/>
    <lineage>
        <taxon>Eukaryota</taxon>
        <taxon>Viridiplantae</taxon>
        <taxon>Streptophyta</taxon>
        <taxon>Embryophyta</taxon>
        <taxon>Tracheophyta</taxon>
        <taxon>Spermatophyta</taxon>
        <taxon>Magnoliopsida</taxon>
        <taxon>eudicotyledons</taxon>
        <taxon>Gunneridae</taxon>
        <taxon>Pentapetalae</taxon>
        <taxon>rosids</taxon>
        <taxon>fabids</taxon>
        <taxon>Fabales</taxon>
        <taxon>Fabaceae</taxon>
        <taxon>Papilionoideae</taxon>
        <taxon>50 kb inversion clade</taxon>
        <taxon>genistoids sensu lato</taxon>
        <taxon>core genistoids</taxon>
        <taxon>Genisteae</taxon>
        <taxon>Lupinus</taxon>
    </lineage>
</organism>
<feature type="compositionally biased region" description="Basic and acidic residues" evidence="6">
    <location>
        <begin position="219"/>
        <end position="233"/>
    </location>
</feature>
<dbReference type="OrthoDB" id="621651at2759"/>
<feature type="region of interest" description="Disordered" evidence="6">
    <location>
        <begin position="378"/>
        <end position="500"/>
    </location>
</feature>
<feature type="compositionally biased region" description="Basic and acidic residues" evidence="6">
    <location>
        <begin position="392"/>
        <end position="409"/>
    </location>
</feature>
<dbReference type="PANTHER" id="PTHR47286:SF2">
    <property type="entry name" value="F3I6.9 PROTEIN"/>
    <property type="match status" value="1"/>
</dbReference>
<keyword evidence="3" id="KW-0963">Cytoplasm</keyword>
<dbReference type="InterPro" id="IPR027329">
    <property type="entry name" value="TPX2_C"/>
</dbReference>
<dbReference type="Pfam" id="PF06886">
    <property type="entry name" value="TPX2"/>
    <property type="match status" value="1"/>
</dbReference>
<evidence type="ECO:0000313" key="8">
    <source>
        <dbReference type="EMBL" id="KAE9607108.1"/>
    </source>
</evidence>
<evidence type="ECO:0000256" key="3">
    <source>
        <dbReference type="ARBA" id="ARBA00022490"/>
    </source>
</evidence>
<feature type="region of interest" description="Disordered" evidence="6">
    <location>
        <begin position="219"/>
        <end position="333"/>
    </location>
</feature>
<sequence length="500" mass="55692">MQQYLKISLNLFNLSGSVMGETTAVSNSALQESVSFGRFENESLSWERWSSFSPNKYLEEVEKCATPGSVAQKKAYFEAHYKKIAARKVELLAEQKQGNEESFGSEDQNHLDLGGSSCVTEAEFDISNTQDSVEGVKHKTRSFGETSRTELDNLKEEVAISRDCPSSLVEGENKELECRSHSFLQIDKTEEAVCIKQVEDHNIEAEHVKEISHVVYKEEKKPSHIEAKEVKLDRPKKHKVTTIDRESIGAKTKKKSMLPSAKASQISMQRSSKPASTPTKILASSLSTKKGTSPYSSSRPFTSDVESRKASKKSFHMSMSLGLSNPDPAPHTTMRKSFIMEKMGDKDIVKRAFKTFRNNFNQLETSGEDKSLVKKQIASGGTVSKVPTSTALRKENGRPTKVDSVDKRSGSSVGATIGPKSDIRAEKKEESSRKIKDKSNAKAVERTRLQLKLKEEKEAERKKLKHNFKATPLPAFYRGQKVSKGHPLKGDEQPIATQVV</sequence>
<evidence type="ECO:0000256" key="2">
    <source>
        <dbReference type="ARBA" id="ARBA00005885"/>
    </source>
</evidence>
<feature type="compositionally biased region" description="Polar residues" evidence="6">
    <location>
        <begin position="262"/>
        <end position="301"/>
    </location>
</feature>
<dbReference type="EMBL" id="WOCE01000009">
    <property type="protein sequence ID" value="KAE9607108.1"/>
    <property type="molecule type" value="Genomic_DNA"/>
</dbReference>
<comment type="subcellular location">
    <subcellularLocation>
        <location evidence="1">Cytoplasm</location>
        <location evidence="1">Cytoskeleton</location>
    </subcellularLocation>
</comment>
<feature type="compositionally biased region" description="Basic and acidic residues" evidence="6">
    <location>
        <begin position="421"/>
        <end position="461"/>
    </location>
</feature>
<keyword evidence="9" id="KW-1185">Reference proteome</keyword>
<dbReference type="GO" id="GO:0005874">
    <property type="term" value="C:microtubule"/>
    <property type="evidence" value="ECO:0007669"/>
    <property type="project" value="UniProtKB-KW"/>
</dbReference>
<evidence type="ECO:0000313" key="9">
    <source>
        <dbReference type="Proteomes" id="UP000447434"/>
    </source>
</evidence>
<evidence type="ECO:0000256" key="1">
    <source>
        <dbReference type="ARBA" id="ARBA00004245"/>
    </source>
</evidence>
<dbReference type="Proteomes" id="UP000447434">
    <property type="component" value="Chromosome 9"/>
</dbReference>